<dbReference type="AlphaFoldDB" id="A0A7T5VEM8"/>
<dbReference type="PRINTS" id="PR00164">
    <property type="entry name" value="ABC2TRNSPORT"/>
</dbReference>
<dbReference type="InterPro" id="IPR000412">
    <property type="entry name" value="ABC_2_transport"/>
</dbReference>
<evidence type="ECO:0000256" key="5">
    <source>
        <dbReference type="RuleBase" id="RU361157"/>
    </source>
</evidence>
<keyword evidence="2 5" id="KW-0812">Transmembrane</keyword>
<protein>
    <recommendedName>
        <fullName evidence="5">Transport permease protein</fullName>
    </recommendedName>
</protein>
<organism evidence="7 8">
    <name type="scientific">Desulfobulbus oligotrophicus</name>
    <dbReference type="NCBI Taxonomy" id="1909699"/>
    <lineage>
        <taxon>Bacteria</taxon>
        <taxon>Pseudomonadati</taxon>
        <taxon>Thermodesulfobacteriota</taxon>
        <taxon>Desulfobulbia</taxon>
        <taxon>Desulfobulbales</taxon>
        <taxon>Desulfobulbaceae</taxon>
        <taxon>Desulfobulbus</taxon>
    </lineage>
</organism>
<dbReference type="Proteomes" id="UP000596092">
    <property type="component" value="Chromosome"/>
</dbReference>
<feature type="transmembrane region" description="Helical" evidence="5">
    <location>
        <begin position="64"/>
        <end position="83"/>
    </location>
</feature>
<comment type="similarity">
    <text evidence="5">Belongs to the ABC-2 integral membrane protein family.</text>
</comment>
<dbReference type="GO" id="GO:0043190">
    <property type="term" value="C:ATP-binding cassette (ABC) transporter complex"/>
    <property type="evidence" value="ECO:0007669"/>
    <property type="project" value="InterPro"/>
</dbReference>
<dbReference type="EMBL" id="CP054140">
    <property type="protein sequence ID" value="QQG66492.1"/>
    <property type="molecule type" value="Genomic_DNA"/>
</dbReference>
<evidence type="ECO:0000259" key="6">
    <source>
        <dbReference type="PROSITE" id="PS51012"/>
    </source>
</evidence>
<name>A0A7T5VEM8_9BACT</name>
<feature type="transmembrane region" description="Helical" evidence="5">
    <location>
        <begin position="149"/>
        <end position="170"/>
    </location>
</feature>
<dbReference type="PANTHER" id="PTHR43229">
    <property type="entry name" value="NODULATION PROTEIN J"/>
    <property type="match status" value="1"/>
</dbReference>
<feature type="domain" description="ABC transmembrane type-2" evidence="6">
    <location>
        <begin position="28"/>
        <end position="258"/>
    </location>
</feature>
<dbReference type="Pfam" id="PF01061">
    <property type="entry name" value="ABC2_membrane"/>
    <property type="match status" value="1"/>
</dbReference>
<comment type="subcellular location">
    <subcellularLocation>
        <location evidence="5">Cell membrane</location>
        <topology evidence="5">Multi-pass membrane protein</topology>
    </subcellularLocation>
    <subcellularLocation>
        <location evidence="1">Membrane</location>
        <topology evidence="1">Multi-pass membrane protein</topology>
    </subcellularLocation>
</comment>
<feature type="transmembrane region" description="Helical" evidence="5">
    <location>
        <begin position="236"/>
        <end position="255"/>
    </location>
</feature>
<dbReference type="InterPro" id="IPR047817">
    <property type="entry name" value="ABC2_TM_bact-type"/>
</dbReference>
<accession>A0A7T5VEM8</accession>
<dbReference type="InterPro" id="IPR013525">
    <property type="entry name" value="ABC2_TM"/>
</dbReference>
<keyword evidence="5" id="KW-1003">Cell membrane</keyword>
<evidence type="ECO:0000256" key="3">
    <source>
        <dbReference type="ARBA" id="ARBA00022989"/>
    </source>
</evidence>
<dbReference type="PIRSF" id="PIRSF006648">
    <property type="entry name" value="DrrB"/>
    <property type="match status" value="1"/>
</dbReference>
<feature type="transmembrane region" description="Helical" evidence="5">
    <location>
        <begin position="124"/>
        <end position="143"/>
    </location>
</feature>
<evidence type="ECO:0000256" key="4">
    <source>
        <dbReference type="ARBA" id="ARBA00023136"/>
    </source>
</evidence>
<evidence type="ECO:0000313" key="8">
    <source>
        <dbReference type="Proteomes" id="UP000596092"/>
    </source>
</evidence>
<keyword evidence="4 5" id="KW-0472">Membrane</keyword>
<evidence type="ECO:0000256" key="1">
    <source>
        <dbReference type="ARBA" id="ARBA00004141"/>
    </source>
</evidence>
<dbReference type="RefSeq" id="WP_199262730.1">
    <property type="nucleotide sequence ID" value="NZ_CP054140.1"/>
</dbReference>
<keyword evidence="8" id="KW-1185">Reference proteome</keyword>
<sequence length="261" mass="29509">MIQLSNLSWRFLRVWRRNLIVYRKIWKVNFMVPLLEPTFYILAFGIGFRGLISEVSYDQHPLTYTQFIAPALVAISIMYNAFFETTYASFVRMYYQKTFDGMMTTPLSLEEIVLAEIVWSATKATAAATIMSMVLALLGYVTLPQGLLIVPLAFLGGLAFGSVGMVFTGIIPSIDMFNLPTFLFITPMFLFSGTFFPVAGLPAWAQTAALGFPLYHLVELSRYCCLGLIEGSILVSLGYLTVFLLIFFWISLVVMRRRLIK</sequence>
<dbReference type="InterPro" id="IPR051784">
    <property type="entry name" value="Nod_factor_ABC_transporter"/>
</dbReference>
<dbReference type="GO" id="GO:0140359">
    <property type="term" value="F:ABC-type transporter activity"/>
    <property type="evidence" value="ECO:0007669"/>
    <property type="project" value="InterPro"/>
</dbReference>
<keyword evidence="3 5" id="KW-1133">Transmembrane helix</keyword>
<gene>
    <name evidence="7" type="ORF">HP555_11755</name>
</gene>
<evidence type="ECO:0000256" key="2">
    <source>
        <dbReference type="ARBA" id="ARBA00022692"/>
    </source>
</evidence>
<reference evidence="7 8" key="1">
    <citation type="submission" date="2020-05" db="EMBL/GenBank/DDBJ databases">
        <title>Complete genome of Desulfobulbus oligotrophicus.</title>
        <authorList>
            <person name="Podar M."/>
        </authorList>
    </citation>
    <scope>NUCLEOTIDE SEQUENCE [LARGE SCALE GENOMIC DNA]</scope>
    <source>
        <strain evidence="7 8">Prop6</strain>
    </source>
</reference>
<proteinExistence type="inferred from homology"/>
<keyword evidence="5" id="KW-0813">Transport</keyword>
<dbReference type="PANTHER" id="PTHR43229:SF2">
    <property type="entry name" value="NODULATION PROTEIN J"/>
    <property type="match status" value="1"/>
</dbReference>
<dbReference type="KEGG" id="dog:HP555_11755"/>
<evidence type="ECO:0000313" key="7">
    <source>
        <dbReference type="EMBL" id="QQG66492.1"/>
    </source>
</evidence>
<feature type="transmembrane region" description="Helical" evidence="5">
    <location>
        <begin position="30"/>
        <end position="52"/>
    </location>
</feature>
<feature type="transmembrane region" description="Helical" evidence="5">
    <location>
        <begin position="182"/>
        <end position="205"/>
    </location>
</feature>
<dbReference type="PROSITE" id="PS51012">
    <property type="entry name" value="ABC_TM2"/>
    <property type="match status" value="1"/>
</dbReference>